<feature type="region of interest" description="Disordered" evidence="11">
    <location>
        <begin position="23"/>
        <end position="48"/>
    </location>
</feature>
<evidence type="ECO:0000256" key="3">
    <source>
        <dbReference type="ARBA" id="ARBA00022705"/>
    </source>
</evidence>
<dbReference type="STRING" id="5007.A0A3F2Y3S2"/>
<dbReference type="Pfam" id="PF21312">
    <property type="entry name" value="WHD_ORC1"/>
    <property type="match status" value="1"/>
</dbReference>
<dbReference type="FunFam" id="3.40.50.300:FF:000199">
    <property type="entry name" value="Origin recognition complex subunit 1"/>
    <property type="match status" value="1"/>
</dbReference>
<evidence type="ECO:0000259" key="12">
    <source>
        <dbReference type="PROSITE" id="PS51038"/>
    </source>
</evidence>
<evidence type="ECO:0000256" key="10">
    <source>
        <dbReference type="RuleBase" id="RU365058"/>
    </source>
</evidence>
<dbReference type="InterPro" id="IPR003959">
    <property type="entry name" value="ATPase_AAA_core"/>
</dbReference>
<dbReference type="SUPFAM" id="SSF52540">
    <property type="entry name" value="P-loop containing nucleoside triphosphate hydrolases"/>
    <property type="match status" value="1"/>
</dbReference>
<dbReference type="Pfam" id="PF00004">
    <property type="entry name" value="AAA"/>
    <property type="match status" value="1"/>
</dbReference>
<dbReference type="GO" id="GO:0003688">
    <property type="term" value="F:DNA replication origin binding"/>
    <property type="evidence" value="ECO:0007669"/>
    <property type="project" value="UniProtKB-ARBA"/>
</dbReference>
<sequence>MAKTRKQMKGWQYILDEDINEEASKKVSDSLPKRSLRNSRRSHRKDPEIVLRRDNDNLEVKMGDILLVNDDESADEQGEEEDLPSIGFVKDIAFGTDSFLDVRVLWFYRISEVDEDKLPEGRKSYNDNDTFLCPVMDKITLSDILTKCTVISDATLKKTVIDESNQDTTFVCRRFCDSDAEYFTDVIDWDEMFKCFQDNHEDFYKLVKNLTVRPTVKGFAKKLFKQGIDPRSLKAEEKKLKRKKKRQQQKNTKKLDYAENDDDDDDDDDIYDDDDFYVYDFEEKSEDSQAELEDEDSGEEYVDRKFRSSPRKKKTRAAGRPRKRKRSVKNVNTPKKRLKPRLPRVARKFQFNEDAKELDIDSLWEANADSETSKALRRAKKVLHTSAKLHSLPCREEEFSRLFYTLESAVQSQIGRCIYVSGTPGVGKTATIREVIKQLATSFIAETKQKMFNYVEINGLKLISPQSSYEVLWEKVSGKHATTSNSLVLLEEYFNKEDTKRKPLVVLLDEMDQIVTKNQSVMYNFFNWPSYQNSKLIVIAVANTMDLPERMLTNKISSRLGLTRIQFSSYTYTQLSKIIKKRLEKLGRLNKERMVISKDAIAFASRKVASVSGDARRALMICIRAVEIAETEFMAKSKEEKKKLDGKYTVTIMHIMKAVNEIASSPISNYLSALPFMSKMFLASILLRMRRSGVAEVFVGDVIDELNNQFHVMLFTDLRKRLDPEQLDLLDVIYGVRGKSQIRPRGLDFIMTDLEENGILIVQQTRLERSRLLRLNVSQDEILNGFRKDDLIREVIASR</sequence>
<dbReference type="InterPro" id="IPR041083">
    <property type="entry name" value="AAA_lid_10"/>
</dbReference>
<keyword evidence="3 10" id="KW-0235">DNA replication</keyword>
<dbReference type="Gene3D" id="2.30.30.490">
    <property type="match status" value="1"/>
</dbReference>
<dbReference type="GO" id="GO:0046872">
    <property type="term" value="F:metal ion binding"/>
    <property type="evidence" value="ECO:0007669"/>
    <property type="project" value="UniProtKB-KW"/>
</dbReference>
<organism evidence="13 14">
    <name type="scientific">Dekkera bruxellensis</name>
    <name type="common">Brettanomyces custersii</name>
    <dbReference type="NCBI Taxonomy" id="5007"/>
    <lineage>
        <taxon>Eukaryota</taxon>
        <taxon>Fungi</taxon>
        <taxon>Dikarya</taxon>
        <taxon>Ascomycota</taxon>
        <taxon>Saccharomycotina</taxon>
        <taxon>Pichiomycetes</taxon>
        <taxon>Pichiales</taxon>
        <taxon>Pichiaceae</taxon>
        <taxon>Brettanomyces</taxon>
    </lineage>
</organism>
<dbReference type="GO" id="GO:0005664">
    <property type="term" value="C:nuclear origin of replication recognition complex"/>
    <property type="evidence" value="ECO:0007669"/>
    <property type="project" value="TreeGrafter"/>
</dbReference>
<name>A0A3F2Y3S2_DEKBR</name>
<dbReference type="InterPro" id="IPR001025">
    <property type="entry name" value="BAH_dom"/>
</dbReference>
<dbReference type="SUPFAM" id="SSF82061">
    <property type="entry name" value="BAH domain"/>
    <property type="match status" value="1"/>
</dbReference>
<feature type="compositionally biased region" description="Basic residues" evidence="11">
    <location>
        <begin position="34"/>
        <end position="44"/>
    </location>
</feature>
<feature type="compositionally biased region" description="Acidic residues" evidence="11">
    <location>
        <begin position="284"/>
        <end position="300"/>
    </location>
</feature>
<keyword evidence="6 10" id="KW-0067">ATP-binding</keyword>
<evidence type="ECO:0000256" key="9">
    <source>
        <dbReference type="ARBA" id="ARBA00023242"/>
    </source>
</evidence>
<comment type="function">
    <text evidence="10">Component of the origin recognition complex (ORC) that binds origins of replication. DNA-binding is ATP-dependent, however specific DNA sequences that define origins of replication have not been identified so far. ORC is required to assemble the pre-replication complex necessary to initiate DNA replication.</text>
</comment>
<dbReference type="GO" id="GO:0006270">
    <property type="term" value="P:DNA replication initiation"/>
    <property type="evidence" value="ECO:0007669"/>
    <property type="project" value="TreeGrafter"/>
</dbReference>
<dbReference type="InterPro" id="IPR003593">
    <property type="entry name" value="AAA+_ATPase"/>
</dbReference>
<dbReference type="InterPro" id="IPR050311">
    <property type="entry name" value="ORC1/CDC6"/>
</dbReference>
<feature type="compositionally biased region" description="Basic and acidic residues" evidence="11">
    <location>
        <begin position="23"/>
        <end position="32"/>
    </location>
</feature>
<feature type="region of interest" description="Disordered" evidence="11">
    <location>
        <begin position="284"/>
        <end position="337"/>
    </location>
</feature>
<dbReference type="SMR" id="A0A3F2Y3S2"/>
<evidence type="ECO:0000256" key="2">
    <source>
        <dbReference type="ARBA" id="ARBA00008398"/>
    </source>
</evidence>
<dbReference type="Pfam" id="PF01426">
    <property type="entry name" value="BAH"/>
    <property type="match status" value="1"/>
</dbReference>
<keyword evidence="4" id="KW-0479">Metal-binding</keyword>
<evidence type="ECO:0000256" key="1">
    <source>
        <dbReference type="ARBA" id="ARBA00004123"/>
    </source>
</evidence>
<dbReference type="InterPro" id="IPR027417">
    <property type="entry name" value="P-loop_NTPase"/>
</dbReference>
<dbReference type="Proteomes" id="UP000478008">
    <property type="component" value="Unassembled WGS sequence"/>
</dbReference>
<dbReference type="EMBL" id="CABFWN010000002">
    <property type="protein sequence ID" value="VUG17727.1"/>
    <property type="molecule type" value="Genomic_DNA"/>
</dbReference>
<feature type="compositionally biased region" description="Acidic residues" evidence="11">
    <location>
        <begin position="258"/>
        <end position="272"/>
    </location>
</feature>
<dbReference type="GO" id="GO:0005524">
    <property type="term" value="F:ATP binding"/>
    <property type="evidence" value="ECO:0007669"/>
    <property type="project" value="UniProtKB-KW"/>
</dbReference>
<feature type="domain" description="BAH" evidence="12">
    <location>
        <begin position="58"/>
        <end position="187"/>
    </location>
</feature>
<proteinExistence type="inferred from homology"/>
<feature type="compositionally biased region" description="Basic residues" evidence="11">
    <location>
        <begin position="307"/>
        <end position="337"/>
    </location>
</feature>
<evidence type="ECO:0000256" key="5">
    <source>
        <dbReference type="ARBA" id="ARBA00022741"/>
    </source>
</evidence>
<gene>
    <name evidence="13" type="primary">ORC1</name>
    <name evidence="13" type="ORF">DEBR0S2_14906G</name>
</gene>
<reference evidence="13 14" key="1">
    <citation type="submission" date="2019-07" db="EMBL/GenBank/DDBJ databases">
        <authorList>
            <person name="Friedrich A."/>
            <person name="Schacherer J."/>
        </authorList>
    </citation>
    <scope>NUCLEOTIDE SEQUENCE [LARGE SCALE GENOMIC DNA]</scope>
</reference>
<dbReference type="CDD" id="cd00009">
    <property type="entry name" value="AAA"/>
    <property type="match status" value="1"/>
</dbReference>
<dbReference type="SMART" id="SM00382">
    <property type="entry name" value="AAA"/>
    <property type="match status" value="1"/>
</dbReference>
<keyword evidence="9 10" id="KW-0539">Nucleus</keyword>
<dbReference type="SMART" id="SM00439">
    <property type="entry name" value="BAH"/>
    <property type="match status" value="1"/>
</dbReference>
<dbReference type="Pfam" id="PF17872">
    <property type="entry name" value="AAA_lid_10"/>
    <property type="match status" value="1"/>
</dbReference>
<dbReference type="Gene3D" id="3.40.50.300">
    <property type="entry name" value="P-loop containing nucleotide triphosphate hydrolases"/>
    <property type="match status" value="1"/>
</dbReference>
<evidence type="ECO:0000313" key="14">
    <source>
        <dbReference type="Proteomes" id="UP000478008"/>
    </source>
</evidence>
<comment type="subcellular location">
    <subcellularLocation>
        <location evidence="1 10">Nucleus</location>
    </subcellularLocation>
</comment>
<keyword evidence="14" id="KW-1185">Reference proteome</keyword>
<protein>
    <recommendedName>
        <fullName evidence="10">Origin recognition complex subunit 1</fullName>
    </recommendedName>
</protein>
<feature type="region of interest" description="Disordered" evidence="11">
    <location>
        <begin position="237"/>
        <end position="272"/>
    </location>
</feature>
<evidence type="ECO:0000256" key="7">
    <source>
        <dbReference type="ARBA" id="ARBA00022842"/>
    </source>
</evidence>
<comment type="similarity">
    <text evidence="2 10">Belongs to the ORC1 family.</text>
</comment>
<dbReference type="GO" id="GO:0016887">
    <property type="term" value="F:ATP hydrolysis activity"/>
    <property type="evidence" value="ECO:0007669"/>
    <property type="project" value="InterPro"/>
</dbReference>
<comment type="subunit">
    <text evidence="10">ORC is composed of six subunits.</text>
</comment>
<dbReference type="Gene3D" id="1.10.8.60">
    <property type="match status" value="1"/>
</dbReference>
<evidence type="ECO:0000256" key="4">
    <source>
        <dbReference type="ARBA" id="ARBA00022723"/>
    </source>
</evidence>
<evidence type="ECO:0000256" key="8">
    <source>
        <dbReference type="ARBA" id="ARBA00023125"/>
    </source>
</evidence>
<keyword evidence="8 10" id="KW-0238">DNA-binding</keyword>
<keyword evidence="5 10" id="KW-0547">Nucleotide-binding</keyword>
<dbReference type="PANTHER" id="PTHR10763:SF23">
    <property type="entry name" value="ORIGIN RECOGNITION COMPLEX SUBUNIT 1"/>
    <property type="match status" value="1"/>
</dbReference>
<dbReference type="InterPro" id="IPR043151">
    <property type="entry name" value="BAH_sf"/>
</dbReference>
<dbReference type="AlphaFoldDB" id="A0A3F2Y3S2"/>
<dbReference type="PANTHER" id="PTHR10763">
    <property type="entry name" value="CELL DIVISION CONTROL PROTEIN 6-RELATED"/>
    <property type="match status" value="1"/>
</dbReference>
<dbReference type="PROSITE" id="PS51038">
    <property type="entry name" value="BAH"/>
    <property type="match status" value="1"/>
</dbReference>
<feature type="compositionally biased region" description="Basic residues" evidence="11">
    <location>
        <begin position="240"/>
        <end position="252"/>
    </location>
</feature>
<dbReference type="InterPro" id="IPR048867">
    <property type="entry name" value="WHD_ORC1"/>
</dbReference>
<evidence type="ECO:0000256" key="6">
    <source>
        <dbReference type="ARBA" id="ARBA00022840"/>
    </source>
</evidence>
<evidence type="ECO:0000313" key="13">
    <source>
        <dbReference type="EMBL" id="VUG17727.1"/>
    </source>
</evidence>
<keyword evidence="7" id="KW-0460">Magnesium</keyword>
<evidence type="ECO:0000256" key="11">
    <source>
        <dbReference type="SAM" id="MobiDB-lite"/>
    </source>
</evidence>
<dbReference type="GO" id="GO:0003682">
    <property type="term" value="F:chromatin binding"/>
    <property type="evidence" value="ECO:0007669"/>
    <property type="project" value="InterPro"/>
</dbReference>
<dbReference type="GO" id="GO:0033314">
    <property type="term" value="P:mitotic DNA replication checkpoint signaling"/>
    <property type="evidence" value="ECO:0007669"/>
    <property type="project" value="TreeGrafter"/>
</dbReference>
<accession>A0A3F2Y3S2</accession>